<feature type="region of interest" description="Disordered" evidence="1">
    <location>
        <begin position="376"/>
        <end position="467"/>
    </location>
</feature>
<dbReference type="GeneID" id="28894479"/>
<evidence type="ECO:0000313" key="3">
    <source>
        <dbReference type="Proteomes" id="UP000076632"/>
    </source>
</evidence>
<reference evidence="2 3" key="1">
    <citation type="journal article" date="2016" name="Fungal Biol.">
        <title>The genome of Xylona heveae provides a window into fungal endophytism.</title>
        <authorList>
            <person name="Gazis R."/>
            <person name="Kuo A."/>
            <person name="Riley R."/>
            <person name="LaButti K."/>
            <person name="Lipzen A."/>
            <person name="Lin J."/>
            <person name="Amirebrahimi M."/>
            <person name="Hesse C.N."/>
            <person name="Spatafora J.W."/>
            <person name="Henrissat B."/>
            <person name="Hainaut M."/>
            <person name="Grigoriev I.V."/>
            <person name="Hibbett D.S."/>
        </authorList>
    </citation>
    <scope>NUCLEOTIDE SEQUENCE [LARGE SCALE GENOMIC DNA]</scope>
    <source>
        <strain evidence="2 3">TC161</strain>
    </source>
</reference>
<gene>
    <name evidence="2" type="ORF">L228DRAFT_156560</name>
</gene>
<dbReference type="EMBL" id="KV407460">
    <property type="protein sequence ID" value="KZF21622.1"/>
    <property type="molecule type" value="Genomic_DNA"/>
</dbReference>
<accession>A0A165G167</accession>
<dbReference type="InParanoid" id="A0A165G167"/>
<dbReference type="Proteomes" id="UP000076632">
    <property type="component" value="Unassembled WGS sequence"/>
</dbReference>
<dbReference type="AlphaFoldDB" id="A0A165G167"/>
<evidence type="ECO:0000256" key="1">
    <source>
        <dbReference type="SAM" id="MobiDB-lite"/>
    </source>
</evidence>
<feature type="compositionally biased region" description="Low complexity" evidence="1">
    <location>
        <begin position="170"/>
        <end position="181"/>
    </location>
</feature>
<feature type="compositionally biased region" description="Low complexity" evidence="1">
    <location>
        <begin position="441"/>
        <end position="461"/>
    </location>
</feature>
<evidence type="ECO:0000313" key="2">
    <source>
        <dbReference type="EMBL" id="KZF21622.1"/>
    </source>
</evidence>
<keyword evidence="3" id="KW-1185">Reference proteome</keyword>
<feature type="compositionally biased region" description="Basic and acidic residues" evidence="1">
    <location>
        <begin position="195"/>
        <end position="217"/>
    </location>
</feature>
<dbReference type="RefSeq" id="XP_018187177.1">
    <property type="nucleotide sequence ID" value="XM_018329342.1"/>
</dbReference>
<dbReference type="OrthoDB" id="106784at2759"/>
<feature type="compositionally biased region" description="Polar residues" evidence="1">
    <location>
        <begin position="244"/>
        <end position="267"/>
    </location>
</feature>
<dbReference type="STRING" id="1328760.A0A165G167"/>
<organism evidence="2 3">
    <name type="scientific">Xylona heveae (strain CBS 132557 / TC161)</name>
    <dbReference type="NCBI Taxonomy" id="1328760"/>
    <lineage>
        <taxon>Eukaryota</taxon>
        <taxon>Fungi</taxon>
        <taxon>Dikarya</taxon>
        <taxon>Ascomycota</taxon>
        <taxon>Pezizomycotina</taxon>
        <taxon>Xylonomycetes</taxon>
        <taxon>Xylonales</taxon>
        <taxon>Xylonaceae</taxon>
        <taxon>Xylona</taxon>
    </lineage>
</organism>
<protein>
    <submittedName>
        <fullName evidence="2">Uncharacterized protein</fullName>
    </submittedName>
</protein>
<sequence>MLNKGAPGMNMDPMAMSQGMFGGYGGQDGMGMNGMNGMSGMTMGMGFDAGQGGYGMWDGNAGWNANQDKFNPNANGSHTAGMGAPFGANAGFASSNGYNVQSSHPGNFNQLPLQPFPNNNFQSGFNGPDYRRSSGFGLGGQGPSQGQNASAHNVADDSEAFHHQLPPGFQPQSSQKLQPQQDMPSEPQGENGGETETKSNDADAEKGADANQKKAEENMPEGLVPVDETNGEPKGADTEETKSENASSDAVQQNGGPSSQKGTPVQHSATIGVQRSISGTPPVGPGPMQTNPIPTVPMSQVMPTDSMPPMGSMGPMGPMGPMMPMAGPMGPMGPTGMYPAGPDQFFAGRGRGMNGGFYHGGPNHFRGNLRGRGGFGPGPMGPGHGMDFSGMPQGPPRGMGVAGAPTAPKALRQGLPNTSVLRNRSFGIGGRASQSQTPGVDSSAEQQQQDSQQQKSPPADDVAALER</sequence>
<proteinExistence type="predicted"/>
<feature type="compositionally biased region" description="Basic and acidic residues" evidence="1">
    <location>
        <begin position="234"/>
        <end position="243"/>
    </location>
</feature>
<feature type="compositionally biased region" description="Low complexity" evidence="1">
    <location>
        <begin position="107"/>
        <end position="122"/>
    </location>
</feature>
<feature type="region of interest" description="Disordered" evidence="1">
    <location>
        <begin position="101"/>
        <end position="267"/>
    </location>
</feature>
<name>A0A165G167_XYLHT</name>